<dbReference type="Proteomes" id="UP000230233">
    <property type="component" value="Chromosome I"/>
</dbReference>
<evidence type="ECO:0000313" key="3">
    <source>
        <dbReference type="Proteomes" id="UP000230233"/>
    </source>
</evidence>
<feature type="signal peptide" evidence="1">
    <location>
        <begin position="1"/>
        <end position="20"/>
    </location>
</feature>
<name>A0A2G5VUC6_9PELO</name>
<keyword evidence="3" id="KW-1185">Reference proteome</keyword>
<dbReference type="AlphaFoldDB" id="A0A2G5VUC6"/>
<gene>
    <name evidence="2" type="primary">Cni-D1007.19</name>
    <name evidence="2" type="synonym">Cnig_chr_I.g693</name>
    <name evidence="2" type="ORF">B9Z55_000693</name>
</gene>
<keyword evidence="1" id="KW-0732">Signal</keyword>
<dbReference type="EMBL" id="PDUG01000001">
    <property type="protein sequence ID" value="PIC55404.1"/>
    <property type="molecule type" value="Genomic_DNA"/>
</dbReference>
<proteinExistence type="predicted"/>
<sequence length="106" mass="12404">MGKFPFLGLLIIVGFHVTYSTQCDCNSSCSIYTSPVQCVRCCTHYVKRSLPLHPAHHKKRQFLLENLLDTPRNRKIKKPVWREKEEQDPVQSTLPRFIRILLKNPL</sequence>
<comment type="caution">
    <text evidence="2">The sequence shown here is derived from an EMBL/GenBank/DDBJ whole genome shotgun (WGS) entry which is preliminary data.</text>
</comment>
<dbReference type="OrthoDB" id="5771673at2759"/>
<evidence type="ECO:0000313" key="2">
    <source>
        <dbReference type="EMBL" id="PIC55404.1"/>
    </source>
</evidence>
<organism evidence="2 3">
    <name type="scientific">Caenorhabditis nigoni</name>
    <dbReference type="NCBI Taxonomy" id="1611254"/>
    <lineage>
        <taxon>Eukaryota</taxon>
        <taxon>Metazoa</taxon>
        <taxon>Ecdysozoa</taxon>
        <taxon>Nematoda</taxon>
        <taxon>Chromadorea</taxon>
        <taxon>Rhabditida</taxon>
        <taxon>Rhabditina</taxon>
        <taxon>Rhabditomorpha</taxon>
        <taxon>Rhabditoidea</taxon>
        <taxon>Rhabditidae</taxon>
        <taxon>Peloderinae</taxon>
        <taxon>Caenorhabditis</taxon>
    </lineage>
</organism>
<evidence type="ECO:0000256" key="1">
    <source>
        <dbReference type="SAM" id="SignalP"/>
    </source>
</evidence>
<protein>
    <submittedName>
        <fullName evidence="2">Uncharacterized protein</fullName>
    </submittedName>
</protein>
<reference evidence="3" key="1">
    <citation type="submission" date="2017-10" db="EMBL/GenBank/DDBJ databases">
        <title>Rapid genome shrinkage in a self-fertile nematode reveals novel sperm competition proteins.</title>
        <authorList>
            <person name="Yin D."/>
            <person name="Schwarz E.M."/>
            <person name="Thomas C.G."/>
            <person name="Felde R.L."/>
            <person name="Korf I.F."/>
            <person name="Cutter A.D."/>
            <person name="Schartner C.M."/>
            <person name="Ralston E.J."/>
            <person name="Meyer B.J."/>
            <person name="Haag E.S."/>
        </authorList>
    </citation>
    <scope>NUCLEOTIDE SEQUENCE [LARGE SCALE GENOMIC DNA]</scope>
    <source>
        <strain evidence="3">JU1422</strain>
    </source>
</reference>
<accession>A0A2G5VUC6</accession>
<feature type="chain" id="PRO_5013781394" evidence="1">
    <location>
        <begin position="21"/>
        <end position="106"/>
    </location>
</feature>